<dbReference type="eggNOG" id="ENOG5033HF9">
    <property type="taxonomic scope" value="Bacteria"/>
</dbReference>
<dbReference type="Proteomes" id="UP000051500">
    <property type="component" value="Unassembled WGS sequence"/>
</dbReference>
<dbReference type="InterPro" id="IPR024515">
    <property type="entry name" value="DUF3397"/>
</dbReference>
<keyword evidence="3" id="KW-1185">Reference proteome</keyword>
<name>A0A0R2KRP0_9LACO</name>
<reference evidence="2 3" key="1">
    <citation type="journal article" date="2015" name="Genome Announc.">
        <title>Expanding the biotechnology potential of lactobacilli through comparative genomics of 213 strains and associated genera.</title>
        <authorList>
            <person name="Sun Z."/>
            <person name="Harris H.M."/>
            <person name="McCann A."/>
            <person name="Guo C."/>
            <person name="Argimon S."/>
            <person name="Zhang W."/>
            <person name="Yang X."/>
            <person name="Jeffery I.B."/>
            <person name="Cooney J.C."/>
            <person name="Kagawa T.F."/>
            <person name="Liu W."/>
            <person name="Song Y."/>
            <person name="Salvetti E."/>
            <person name="Wrobel A."/>
            <person name="Rasinkangas P."/>
            <person name="Parkhill J."/>
            <person name="Rea M.C."/>
            <person name="O'Sullivan O."/>
            <person name="Ritari J."/>
            <person name="Douillard F.P."/>
            <person name="Paul Ross R."/>
            <person name="Yang R."/>
            <person name="Briner A.E."/>
            <person name="Felis G.E."/>
            <person name="de Vos W.M."/>
            <person name="Barrangou R."/>
            <person name="Klaenhammer T.R."/>
            <person name="Caufield P.W."/>
            <person name="Cui Y."/>
            <person name="Zhang H."/>
            <person name="O'Toole P.W."/>
        </authorList>
    </citation>
    <scope>NUCLEOTIDE SEQUENCE [LARGE SCALE GENOMIC DNA]</scope>
    <source>
        <strain evidence="2 3">DSM 22408</strain>
    </source>
</reference>
<protein>
    <submittedName>
        <fullName evidence="2">Uncharacterized protein</fullName>
    </submittedName>
</protein>
<proteinExistence type="predicted"/>
<dbReference type="AlphaFoldDB" id="A0A0R2KRP0"/>
<sequence>MKKLDFLTIPILIAIHFISVGLFKLSLIPFIVFGMGFFGIVLAIIQYLHEEFRYKRFFIVYWRILDLIVIIIYFVLLVYQVVQVI</sequence>
<keyword evidence="1" id="KW-1133">Transmembrane helix</keyword>
<dbReference type="PATRIC" id="fig|1122146.4.peg.972"/>
<evidence type="ECO:0000256" key="1">
    <source>
        <dbReference type="SAM" id="Phobius"/>
    </source>
</evidence>
<organism evidence="2 3">
    <name type="scientific">Ligilactobacillus ceti DSM 22408</name>
    <dbReference type="NCBI Taxonomy" id="1122146"/>
    <lineage>
        <taxon>Bacteria</taxon>
        <taxon>Bacillati</taxon>
        <taxon>Bacillota</taxon>
        <taxon>Bacilli</taxon>
        <taxon>Lactobacillales</taxon>
        <taxon>Lactobacillaceae</taxon>
        <taxon>Ligilactobacillus</taxon>
    </lineage>
</organism>
<comment type="caution">
    <text evidence="2">The sequence shown here is derived from an EMBL/GenBank/DDBJ whole genome shotgun (WGS) entry which is preliminary data.</text>
</comment>
<evidence type="ECO:0000313" key="2">
    <source>
        <dbReference type="EMBL" id="KRN88967.1"/>
    </source>
</evidence>
<feature type="transmembrane region" description="Helical" evidence="1">
    <location>
        <begin position="30"/>
        <end position="48"/>
    </location>
</feature>
<dbReference type="Pfam" id="PF11877">
    <property type="entry name" value="DUF3397"/>
    <property type="match status" value="1"/>
</dbReference>
<keyword evidence="1" id="KW-0472">Membrane</keyword>
<feature type="transmembrane region" description="Helical" evidence="1">
    <location>
        <begin position="60"/>
        <end position="82"/>
    </location>
</feature>
<feature type="transmembrane region" description="Helical" evidence="1">
    <location>
        <begin position="7"/>
        <end position="24"/>
    </location>
</feature>
<dbReference type="STRING" id="1122146.IV53_GL000937"/>
<dbReference type="EMBL" id="JQBZ01000025">
    <property type="protein sequence ID" value="KRN88967.1"/>
    <property type="molecule type" value="Genomic_DNA"/>
</dbReference>
<keyword evidence="1" id="KW-0812">Transmembrane</keyword>
<gene>
    <name evidence="2" type="ORF">IV53_GL000937</name>
</gene>
<accession>A0A0R2KRP0</accession>
<evidence type="ECO:0000313" key="3">
    <source>
        <dbReference type="Proteomes" id="UP000051500"/>
    </source>
</evidence>